<dbReference type="EC" id="4.2.1.33" evidence="10"/>
<evidence type="ECO:0000256" key="8">
    <source>
        <dbReference type="ARBA" id="ARBA00023239"/>
    </source>
</evidence>
<dbReference type="InterPro" id="IPR033940">
    <property type="entry name" value="IPMI_Swivel"/>
</dbReference>
<keyword evidence="6 10" id="KW-0432">Leucine biosynthesis</keyword>
<evidence type="ECO:0000256" key="3">
    <source>
        <dbReference type="ARBA" id="ARBA00004729"/>
    </source>
</evidence>
<dbReference type="NCBIfam" id="NF002458">
    <property type="entry name" value="PRK01641.1"/>
    <property type="match status" value="1"/>
</dbReference>
<comment type="subunit">
    <text evidence="5 10">Heterodimer of LeuC and LeuD.</text>
</comment>
<dbReference type="EMBL" id="CP049362">
    <property type="protein sequence ID" value="QXX77677.1"/>
    <property type="molecule type" value="Genomic_DNA"/>
</dbReference>
<dbReference type="PANTHER" id="PTHR43345">
    <property type="entry name" value="3-ISOPROPYLMALATE DEHYDRATASE SMALL SUBUNIT 2-RELATED-RELATED"/>
    <property type="match status" value="1"/>
</dbReference>
<reference evidence="12 13" key="1">
    <citation type="submission" date="2020-02" db="EMBL/GenBank/DDBJ databases">
        <title>Partial ammonium oxidation to N2 by heterotrophic bacteria.</title>
        <authorList>
            <person name="Wu M."/>
        </authorList>
    </citation>
    <scope>NUCLEOTIDE SEQUENCE [LARGE SCALE GENOMIC DNA]</scope>
    <source>
        <strain evidence="12 13">HO-1</strain>
    </source>
</reference>
<proteinExistence type="inferred from homology"/>
<gene>
    <name evidence="10 12" type="primary">leuD</name>
    <name evidence="12" type="ORF">FE795_00705</name>
</gene>
<sequence>MSLNTAFTSVRSRLIALDRANVDTDAILPKQYMTSLSRTGFGPYAFDNWRYADIGYPGKPRAEREPNSRFCLNQPSAQGARILLTRENFGCGSSREHAVWALKDLGIVVLIAPSFADIFRNNCFKNGLLPITLSTAQVDALFATVARHPWDEWTVDLQACTLSGPQPPILFHVEPERRRRLLLALDDISITEQKQAMIQAYEEKRKRQEPWLFS</sequence>
<dbReference type="NCBIfam" id="TIGR00171">
    <property type="entry name" value="leuD"/>
    <property type="match status" value="1"/>
</dbReference>
<dbReference type="GO" id="GO:0003861">
    <property type="term" value="F:3-isopropylmalate dehydratase activity"/>
    <property type="evidence" value="ECO:0007669"/>
    <property type="project" value="UniProtKB-EC"/>
</dbReference>
<dbReference type="InterPro" id="IPR050075">
    <property type="entry name" value="LeuD"/>
</dbReference>
<dbReference type="InterPro" id="IPR015928">
    <property type="entry name" value="Aconitase/3IPM_dehydase_swvl"/>
</dbReference>
<evidence type="ECO:0000256" key="5">
    <source>
        <dbReference type="ARBA" id="ARBA00011271"/>
    </source>
</evidence>
<comment type="pathway">
    <text evidence="3 10">Amino-acid biosynthesis; L-leucine biosynthesis; L-leucine from 3-methyl-2-oxobutanoate: step 2/4.</text>
</comment>
<feature type="domain" description="Aconitase A/isopropylmalate dehydratase small subunit swivel" evidence="11">
    <location>
        <begin position="9"/>
        <end position="134"/>
    </location>
</feature>
<evidence type="ECO:0000256" key="10">
    <source>
        <dbReference type="HAMAP-Rule" id="MF_01031"/>
    </source>
</evidence>
<comment type="similarity">
    <text evidence="4 10">Belongs to the LeuD family. LeuD type 1 subfamily.</text>
</comment>
<evidence type="ECO:0000256" key="6">
    <source>
        <dbReference type="ARBA" id="ARBA00022430"/>
    </source>
</evidence>
<evidence type="ECO:0000256" key="2">
    <source>
        <dbReference type="ARBA" id="ARBA00002695"/>
    </source>
</evidence>
<dbReference type="Pfam" id="PF00694">
    <property type="entry name" value="Aconitase_C"/>
    <property type="match status" value="1"/>
</dbReference>
<keyword evidence="7 10" id="KW-0028">Amino-acid biosynthesis</keyword>
<name>A0ABX8SNR1_9BURK</name>
<evidence type="ECO:0000256" key="4">
    <source>
        <dbReference type="ARBA" id="ARBA00009845"/>
    </source>
</evidence>
<comment type="catalytic activity">
    <reaction evidence="1 10">
        <text>(2R,3S)-3-isopropylmalate = (2S)-2-isopropylmalate</text>
        <dbReference type="Rhea" id="RHEA:32287"/>
        <dbReference type="ChEBI" id="CHEBI:1178"/>
        <dbReference type="ChEBI" id="CHEBI:35121"/>
        <dbReference type="EC" id="4.2.1.33"/>
    </reaction>
</comment>
<dbReference type="RefSeq" id="WP_003800516.1">
    <property type="nucleotide sequence ID" value="NZ_CP049362.1"/>
</dbReference>
<keyword evidence="13" id="KW-1185">Reference proteome</keyword>
<evidence type="ECO:0000256" key="9">
    <source>
        <dbReference type="ARBA" id="ARBA00023304"/>
    </source>
</evidence>
<evidence type="ECO:0000313" key="12">
    <source>
        <dbReference type="EMBL" id="QXX77677.1"/>
    </source>
</evidence>
<keyword evidence="9 10" id="KW-0100">Branched-chain amino acid biosynthesis</keyword>
<dbReference type="Proteomes" id="UP000826050">
    <property type="component" value="Chromosome"/>
</dbReference>
<dbReference type="CDD" id="cd01577">
    <property type="entry name" value="IPMI_Swivel"/>
    <property type="match status" value="1"/>
</dbReference>
<protein>
    <recommendedName>
        <fullName evidence="10">3-isopropylmalate dehydratase small subunit</fullName>
        <ecNumber evidence="10">4.2.1.33</ecNumber>
    </recommendedName>
    <alternativeName>
        <fullName evidence="10">Alpha-IPM isomerase</fullName>
        <shortName evidence="10">IPMI</shortName>
    </alternativeName>
    <alternativeName>
        <fullName evidence="10">Isopropylmalate isomerase</fullName>
    </alternativeName>
</protein>
<evidence type="ECO:0000256" key="1">
    <source>
        <dbReference type="ARBA" id="ARBA00000491"/>
    </source>
</evidence>
<dbReference type="SUPFAM" id="SSF52016">
    <property type="entry name" value="LeuD/IlvD-like"/>
    <property type="match status" value="1"/>
</dbReference>
<accession>A0ABX8SNR1</accession>
<comment type="function">
    <text evidence="2 10">Catalyzes the isomerization between 2-isopropylmalate and 3-isopropylmalate, via the formation of 2-isopropylmaleate.</text>
</comment>
<dbReference type="InterPro" id="IPR000573">
    <property type="entry name" value="AconitaseA/IPMdHydase_ssu_swvl"/>
</dbReference>
<evidence type="ECO:0000313" key="13">
    <source>
        <dbReference type="Proteomes" id="UP000826050"/>
    </source>
</evidence>
<evidence type="ECO:0000256" key="7">
    <source>
        <dbReference type="ARBA" id="ARBA00022605"/>
    </source>
</evidence>
<dbReference type="PANTHER" id="PTHR43345:SF5">
    <property type="entry name" value="3-ISOPROPYLMALATE DEHYDRATASE SMALL SUBUNIT"/>
    <property type="match status" value="1"/>
</dbReference>
<dbReference type="HAMAP" id="MF_01031">
    <property type="entry name" value="LeuD_type1"/>
    <property type="match status" value="1"/>
</dbReference>
<dbReference type="InterPro" id="IPR004431">
    <property type="entry name" value="3-IsopropMal_deHydase_ssu"/>
</dbReference>
<dbReference type="Gene3D" id="3.20.19.10">
    <property type="entry name" value="Aconitase, domain 4"/>
    <property type="match status" value="1"/>
</dbReference>
<keyword evidence="8 10" id="KW-0456">Lyase</keyword>
<evidence type="ECO:0000259" key="11">
    <source>
        <dbReference type="Pfam" id="PF00694"/>
    </source>
</evidence>
<organism evidence="12 13">
    <name type="scientific">Alcaligenes ammonioxydans</name>
    <dbReference type="NCBI Taxonomy" id="2582914"/>
    <lineage>
        <taxon>Bacteria</taxon>
        <taxon>Pseudomonadati</taxon>
        <taxon>Pseudomonadota</taxon>
        <taxon>Betaproteobacteria</taxon>
        <taxon>Burkholderiales</taxon>
        <taxon>Alcaligenaceae</taxon>
        <taxon>Alcaligenes</taxon>
    </lineage>
</organism>